<protein>
    <submittedName>
        <fullName evidence="10">Ger(X)C family spore germination protein</fullName>
    </submittedName>
</protein>
<gene>
    <name evidence="10" type="ORF">D7Z26_23895</name>
</gene>
<keyword evidence="11" id="KW-1185">Reference proteome</keyword>
<dbReference type="GO" id="GO:0016020">
    <property type="term" value="C:membrane"/>
    <property type="evidence" value="ECO:0007669"/>
    <property type="project" value="UniProtKB-SubCell"/>
</dbReference>
<dbReference type="AlphaFoldDB" id="A0A494XIG4"/>
<reference evidence="10 11" key="1">
    <citation type="submission" date="2018-10" db="EMBL/GenBank/DDBJ databases">
        <title>Cohnella sp. M2MS4P-1, whole genome shotgun sequence.</title>
        <authorList>
            <person name="Tuo L."/>
        </authorList>
    </citation>
    <scope>NUCLEOTIDE SEQUENCE [LARGE SCALE GENOMIC DNA]</scope>
    <source>
        <strain evidence="10 11">M2MS4P-1</strain>
    </source>
</reference>
<dbReference type="Pfam" id="PF05504">
    <property type="entry name" value="Spore_GerAC"/>
    <property type="match status" value="1"/>
</dbReference>
<dbReference type="Proteomes" id="UP000282076">
    <property type="component" value="Unassembled WGS sequence"/>
</dbReference>
<dbReference type="OrthoDB" id="9816067at2"/>
<keyword evidence="6" id="KW-0564">Palmitate</keyword>
<dbReference type="InterPro" id="IPR057336">
    <property type="entry name" value="GerAC_N"/>
</dbReference>
<evidence type="ECO:0000256" key="4">
    <source>
        <dbReference type="ARBA" id="ARBA00022729"/>
    </source>
</evidence>
<dbReference type="GO" id="GO:0009847">
    <property type="term" value="P:spore germination"/>
    <property type="evidence" value="ECO:0007669"/>
    <property type="project" value="InterPro"/>
</dbReference>
<dbReference type="PANTHER" id="PTHR35789:SF1">
    <property type="entry name" value="SPORE GERMINATION PROTEIN B3"/>
    <property type="match status" value="1"/>
</dbReference>
<comment type="subcellular location">
    <subcellularLocation>
        <location evidence="1">Membrane</location>
        <topology evidence="1">Lipid-anchor</topology>
    </subcellularLocation>
</comment>
<evidence type="ECO:0000256" key="6">
    <source>
        <dbReference type="ARBA" id="ARBA00023139"/>
    </source>
</evidence>
<dbReference type="EMBL" id="RBZM01000011">
    <property type="protein sequence ID" value="RKP47343.1"/>
    <property type="molecule type" value="Genomic_DNA"/>
</dbReference>
<comment type="caution">
    <text evidence="10">The sequence shown here is derived from an EMBL/GenBank/DDBJ whole genome shotgun (WGS) entry which is preliminary data.</text>
</comment>
<dbReference type="Gene3D" id="3.30.300.210">
    <property type="entry name" value="Nutrient germinant receptor protein C, domain 3"/>
    <property type="match status" value="1"/>
</dbReference>
<dbReference type="InterPro" id="IPR008844">
    <property type="entry name" value="Spore_GerAC-like"/>
</dbReference>
<dbReference type="RefSeq" id="WP_120979540.1">
    <property type="nucleotide sequence ID" value="NZ_RBZM01000011.1"/>
</dbReference>
<evidence type="ECO:0000256" key="2">
    <source>
        <dbReference type="ARBA" id="ARBA00007886"/>
    </source>
</evidence>
<dbReference type="PANTHER" id="PTHR35789">
    <property type="entry name" value="SPORE GERMINATION PROTEIN B3"/>
    <property type="match status" value="1"/>
</dbReference>
<evidence type="ECO:0000256" key="7">
    <source>
        <dbReference type="ARBA" id="ARBA00023288"/>
    </source>
</evidence>
<keyword evidence="5" id="KW-0472">Membrane</keyword>
<name>A0A494XIG4_9BACL</name>
<evidence type="ECO:0000256" key="5">
    <source>
        <dbReference type="ARBA" id="ARBA00023136"/>
    </source>
</evidence>
<evidence type="ECO:0000259" key="8">
    <source>
        <dbReference type="Pfam" id="PF05504"/>
    </source>
</evidence>
<dbReference type="InterPro" id="IPR038501">
    <property type="entry name" value="Spore_GerAC_C_sf"/>
</dbReference>
<comment type="similarity">
    <text evidence="2">Belongs to the GerABKC lipoprotein family.</text>
</comment>
<evidence type="ECO:0000259" key="9">
    <source>
        <dbReference type="Pfam" id="PF25198"/>
    </source>
</evidence>
<evidence type="ECO:0000313" key="11">
    <source>
        <dbReference type="Proteomes" id="UP000282076"/>
    </source>
</evidence>
<keyword evidence="7" id="KW-0449">Lipoprotein</keyword>
<feature type="domain" description="Spore germination protein N-terminal" evidence="9">
    <location>
        <begin position="23"/>
        <end position="196"/>
    </location>
</feature>
<dbReference type="PROSITE" id="PS51257">
    <property type="entry name" value="PROKAR_LIPOPROTEIN"/>
    <property type="match status" value="1"/>
</dbReference>
<proteinExistence type="inferred from homology"/>
<dbReference type="NCBIfam" id="TIGR02887">
    <property type="entry name" value="spore_ger_x_C"/>
    <property type="match status" value="1"/>
</dbReference>
<sequence>MNRRRYLILLLVSFMILTGCWSRKELNDYLLVSGIAVDKSGDQYSVTVQVTDPSQISKKSGGGGNSPIVLYTQKGKSISDALRRMTTIIPRQLYVGHISVLIISERLAREGITSVLDYFTRQVQFRTDFDIVVAKGSHAESALKILTPLEMVSSTYIFDSLKTSQKLLAPIKIEKLDDLYSTLESEGKSAVLTGLEVTGDFEHGEKMDNLKESVRPAKINLLGLTVFKGDRLVGWLNEDESRAFNYITNNVSTSGFVTACPKGTGSITYGIVRSKTKLKGSVKDGIPHINIHIRSELSVDEMACDVDLTSPNTIVDLQRNASSYLKDLIRDTIDELQSKYKSDIFGFGAVIHRSDRKAWKQMSSDWDKHFAELQVSIQVDMKIREIGAVVNPLTKKEEKE</sequence>
<organism evidence="10 11">
    <name type="scientific">Cohnella endophytica</name>
    <dbReference type="NCBI Taxonomy" id="2419778"/>
    <lineage>
        <taxon>Bacteria</taxon>
        <taxon>Bacillati</taxon>
        <taxon>Bacillota</taxon>
        <taxon>Bacilli</taxon>
        <taxon>Bacillales</taxon>
        <taxon>Paenibacillaceae</taxon>
        <taxon>Cohnella</taxon>
    </lineage>
</organism>
<feature type="domain" description="Spore germination GerAC-like C-terminal" evidence="8">
    <location>
        <begin position="223"/>
        <end position="387"/>
    </location>
</feature>
<keyword evidence="3" id="KW-0309">Germination</keyword>
<evidence type="ECO:0000256" key="1">
    <source>
        <dbReference type="ARBA" id="ARBA00004635"/>
    </source>
</evidence>
<accession>A0A494XIG4</accession>
<evidence type="ECO:0000313" key="10">
    <source>
        <dbReference type="EMBL" id="RKP47343.1"/>
    </source>
</evidence>
<evidence type="ECO:0000256" key="3">
    <source>
        <dbReference type="ARBA" id="ARBA00022544"/>
    </source>
</evidence>
<keyword evidence="4" id="KW-0732">Signal</keyword>
<dbReference type="InterPro" id="IPR046953">
    <property type="entry name" value="Spore_GerAC-like_C"/>
</dbReference>
<dbReference type="Pfam" id="PF25198">
    <property type="entry name" value="Spore_GerAC_N"/>
    <property type="match status" value="1"/>
</dbReference>